<evidence type="ECO:0000313" key="1">
    <source>
        <dbReference type="EMBL" id="ACL25470.1"/>
    </source>
</evidence>
<dbReference type="KEGG" id="cag:Cagg_2601"/>
<dbReference type="Proteomes" id="UP000002508">
    <property type="component" value="Chromosome"/>
</dbReference>
<accession>B8G4J4</accession>
<dbReference type="EMBL" id="CP001337">
    <property type="protein sequence ID" value="ACL25470.1"/>
    <property type="molecule type" value="Genomic_DNA"/>
</dbReference>
<dbReference type="AlphaFoldDB" id="B8G4J4"/>
<protein>
    <submittedName>
        <fullName evidence="1">Uncharacterized protein</fullName>
    </submittedName>
</protein>
<gene>
    <name evidence="1" type="ordered locus">Cagg_2601</name>
</gene>
<reference evidence="1" key="1">
    <citation type="submission" date="2008-12" db="EMBL/GenBank/DDBJ databases">
        <title>Complete sequence of Chloroflexus aggregans DSM 9485.</title>
        <authorList>
            <consortium name="US DOE Joint Genome Institute"/>
            <person name="Lucas S."/>
            <person name="Copeland A."/>
            <person name="Lapidus A."/>
            <person name="Glavina del Rio T."/>
            <person name="Dalin E."/>
            <person name="Tice H."/>
            <person name="Pitluck S."/>
            <person name="Foster B."/>
            <person name="Larimer F."/>
            <person name="Land M."/>
            <person name="Hauser L."/>
            <person name="Kyrpides N."/>
            <person name="Mikhailova N."/>
            <person name="Bryant D."/>
            <person name="Richardson P."/>
        </authorList>
    </citation>
    <scope>NUCLEOTIDE SEQUENCE</scope>
    <source>
        <strain evidence="1">DSM 9485</strain>
    </source>
</reference>
<sequence>MFARTAVQPLVIARERQRPSKLVKISRCARKDRGFARKDRGFARKDRGFARKDRGFARKDRGFARKDSATRVRAVAWLWYHW</sequence>
<organism evidence="1 2">
    <name type="scientific">Chloroflexus aggregans (strain MD-66 / DSM 9485)</name>
    <dbReference type="NCBI Taxonomy" id="326427"/>
    <lineage>
        <taxon>Bacteria</taxon>
        <taxon>Bacillati</taxon>
        <taxon>Chloroflexota</taxon>
        <taxon>Chloroflexia</taxon>
        <taxon>Chloroflexales</taxon>
        <taxon>Chloroflexineae</taxon>
        <taxon>Chloroflexaceae</taxon>
        <taxon>Chloroflexus</taxon>
    </lineage>
</organism>
<proteinExistence type="predicted"/>
<name>B8G4J4_CHLAD</name>
<evidence type="ECO:0000313" key="2">
    <source>
        <dbReference type="Proteomes" id="UP000002508"/>
    </source>
</evidence>
<keyword evidence="2" id="KW-1185">Reference proteome</keyword>
<dbReference type="HOGENOM" id="CLU_2552128_0_0_0"/>